<evidence type="ECO:0000313" key="2">
    <source>
        <dbReference type="Proteomes" id="UP000584374"/>
    </source>
</evidence>
<accession>A0A840PYP6</accession>
<comment type="caution">
    <text evidence="1">The sequence shown here is derived from an EMBL/GenBank/DDBJ whole genome shotgun (WGS) entry which is preliminary data.</text>
</comment>
<keyword evidence="2" id="KW-1185">Reference proteome</keyword>
<sequence>MTDSEATLTLRDIAALAGVQRAVVSAWRTRPMVRGRSIPFPAPIDDTGGLARFRRDEIVEWLRATGRGNNPEMHLDAPAWSAPDGASLEELVALLCLRSATGDDLGELGHDELVDLAEEIDPKDRCLVREVRAATVDTVRYVEDLAEASRGPDEALDLLERGRVAREHATRELTDTAIDLVRTVATACARDLDPYGVPLIHTDGPHRLTLTVAADFTELIVPDFEPGDDHRALLRRAMIRGVETATETALPSIHLRSVLGSDTASVLDDIDNVILGLGPNDVAMILGPASMLCDDLRGDAESDRARTLRPGNLAFAARLPRGLWREAHRQALGLWICTGRTDSPLRVTDIATLDELDADDLAADAVAALNDDSARAFRYARPRELAAVLSKQPVVPRGIRAARFATTEPAEHRDRVIAATQRTAEPLPGFDVLVSPAAGTIAVSWSSLGQLENQKLLKIKRGKRYNEDDHDPDGTVDVVGASGPTGIRLDPIEAAQRHPHAPRTDSGDVVFAKSPPEAWVDPIGGSLLRAPARIIRLAPGAGIGPHTLAAIINRLPDTAGDPLAWNVPRLETGVQELDDALAAATAYEARLRERLNALQNLTEFMINGAAEGAITIVGHGEN</sequence>
<organism evidence="1 2">
    <name type="scientific">Saccharopolyspora phatthalungensis</name>
    <dbReference type="NCBI Taxonomy" id="664693"/>
    <lineage>
        <taxon>Bacteria</taxon>
        <taxon>Bacillati</taxon>
        <taxon>Actinomycetota</taxon>
        <taxon>Actinomycetes</taxon>
        <taxon>Pseudonocardiales</taxon>
        <taxon>Pseudonocardiaceae</taxon>
        <taxon>Saccharopolyspora</taxon>
    </lineage>
</organism>
<evidence type="ECO:0000313" key="1">
    <source>
        <dbReference type="EMBL" id="MBB5152887.1"/>
    </source>
</evidence>
<dbReference type="AlphaFoldDB" id="A0A840PYP6"/>
<proteinExistence type="predicted"/>
<gene>
    <name evidence="1" type="ORF">BJ970_000421</name>
</gene>
<dbReference type="Proteomes" id="UP000584374">
    <property type="component" value="Unassembled WGS sequence"/>
</dbReference>
<dbReference type="EMBL" id="JACHIW010000001">
    <property type="protein sequence ID" value="MBB5152887.1"/>
    <property type="molecule type" value="Genomic_DNA"/>
</dbReference>
<protein>
    <submittedName>
        <fullName evidence="1">Uncharacterized protein</fullName>
    </submittedName>
</protein>
<name>A0A840PYP6_9PSEU</name>
<dbReference type="RefSeq" id="WP_312864066.1">
    <property type="nucleotide sequence ID" value="NZ_JACHIW010000001.1"/>
</dbReference>
<reference evidence="1 2" key="1">
    <citation type="submission" date="2020-08" db="EMBL/GenBank/DDBJ databases">
        <title>Sequencing the genomes of 1000 actinobacteria strains.</title>
        <authorList>
            <person name="Klenk H.-P."/>
        </authorList>
    </citation>
    <scope>NUCLEOTIDE SEQUENCE [LARGE SCALE GENOMIC DNA]</scope>
    <source>
        <strain evidence="1 2">DSM 45584</strain>
    </source>
</reference>